<dbReference type="Pfam" id="PF00482">
    <property type="entry name" value="T2SSF"/>
    <property type="match status" value="1"/>
</dbReference>
<dbReference type="InterPro" id="IPR018076">
    <property type="entry name" value="T2SS_GspF_dom"/>
</dbReference>
<feature type="region of interest" description="Disordered" evidence="6">
    <location>
        <begin position="1"/>
        <end position="23"/>
    </location>
</feature>
<dbReference type="AlphaFoldDB" id="A0A939BFA8"/>
<evidence type="ECO:0000313" key="9">
    <source>
        <dbReference type="EMBL" id="MBM6947228.1"/>
    </source>
</evidence>
<feature type="domain" description="Type II secretion system protein GspF" evidence="8">
    <location>
        <begin position="99"/>
        <end position="229"/>
    </location>
</feature>
<dbReference type="RefSeq" id="WP_204905273.1">
    <property type="nucleotide sequence ID" value="NZ_JACJKS010000001.1"/>
</dbReference>
<dbReference type="PANTHER" id="PTHR35007:SF1">
    <property type="entry name" value="PILUS ASSEMBLY PROTEIN"/>
    <property type="match status" value="1"/>
</dbReference>
<keyword evidence="5 7" id="KW-0472">Membrane</keyword>
<evidence type="ECO:0000256" key="7">
    <source>
        <dbReference type="SAM" id="Phobius"/>
    </source>
</evidence>
<evidence type="ECO:0000259" key="8">
    <source>
        <dbReference type="Pfam" id="PF00482"/>
    </source>
</evidence>
<feature type="transmembrane region" description="Helical" evidence="7">
    <location>
        <begin position="239"/>
        <end position="263"/>
    </location>
</feature>
<evidence type="ECO:0000256" key="5">
    <source>
        <dbReference type="ARBA" id="ARBA00023136"/>
    </source>
</evidence>
<reference evidence="9" key="2">
    <citation type="journal article" date="2021" name="Sci. Rep.">
        <title>The distribution of antibiotic resistance genes in chicken gut microbiota commensals.</title>
        <authorList>
            <person name="Juricova H."/>
            <person name="Matiasovicova J."/>
            <person name="Kubasova T."/>
            <person name="Cejkova D."/>
            <person name="Rychlik I."/>
        </authorList>
    </citation>
    <scope>NUCLEOTIDE SEQUENCE</scope>
    <source>
        <strain evidence="9">An582</strain>
    </source>
</reference>
<evidence type="ECO:0000256" key="6">
    <source>
        <dbReference type="SAM" id="MobiDB-lite"/>
    </source>
</evidence>
<name>A0A939BFA8_9CLOT</name>
<evidence type="ECO:0000256" key="2">
    <source>
        <dbReference type="ARBA" id="ARBA00022475"/>
    </source>
</evidence>
<protein>
    <submittedName>
        <fullName evidence="9">Type II secretion system F family protein</fullName>
    </submittedName>
</protein>
<keyword evidence="2" id="KW-1003">Cell membrane</keyword>
<reference evidence="9" key="1">
    <citation type="submission" date="2020-08" db="EMBL/GenBank/DDBJ databases">
        <authorList>
            <person name="Cejkova D."/>
            <person name="Kubasova T."/>
            <person name="Jahodarova E."/>
            <person name="Rychlik I."/>
        </authorList>
    </citation>
    <scope>NUCLEOTIDE SEQUENCE</scope>
    <source>
        <strain evidence="9">An582</strain>
    </source>
</reference>
<sequence>MNFRRRGRDREGPSRGSGRRKIRSPTRENYFRQDIRPHEYVLAVLQYAGYLAVIAWLYYESVRAFLVFAPGVLLYLRHWELQCTEKKKREFAVQFQEAIRSLAASLHVGYSLENAMKETKKDISILYNEQTPICREFDYMIRQIYLQIPMDQILTGWARRVDQEDVRNFVSVFVTAKKSGGDSLAVIRDSISQIRDKMEMQREIDTILAARKYEFRVMSFIPFGIIAYMKLSFPEFMGALYGNLAGAGVMSACLAVYLGACYLGQKIVNIEI</sequence>
<keyword evidence="4 7" id="KW-1133">Transmembrane helix</keyword>
<comment type="subcellular location">
    <subcellularLocation>
        <location evidence="1">Cell membrane</location>
        <topology evidence="1">Multi-pass membrane protein</topology>
    </subcellularLocation>
</comment>
<keyword evidence="3 7" id="KW-0812">Transmembrane</keyword>
<evidence type="ECO:0000256" key="3">
    <source>
        <dbReference type="ARBA" id="ARBA00022692"/>
    </source>
</evidence>
<feature type="transmembrane region" description="Helical" evidence="7">
    <location>
        <begin position="40"/>
        <end position="58"/>
    </location>
</feature>
<feature type="transmembrane region" description="Helical" evidence="7">
    <location>
        <begin position="215"/>
        <end position="233"/>
    </location>
</feature>
<proteinExistence type="predicted"/>
<accession>A0A939BFA8</accession>
<comment type="caution">
    <text evidence="9">The sequence shown here is derived from an EMBL/GenBank/DDBJ whole genome shotgun (WGS) entry which is preliminary data.</text>
</comment>
<dbReference type="Proteomes" id="UP000705508">
    <property type="component" value="Unassembled WGS sequence"/>
</dbReference>
<feature type="transmembrane region" description="Helical" evidence="7">
    <location>
        <begin position="64"/>
        <end position="79"/>
    </location>
</feature>
<dbReference type="GO" id="GO:0005886">
    <property type="term" value="C:plasma membrane"/>
    <property type="evidence" value="ECO:0007669"/>
    <property type="project" value="UniProtKB-SubCell"/>
</dbReference>
<organism evidence="9 10">
    <name type="scientific">Mordavella massiliensis</name>
    <dbReference type="NCBI Taxonomy" id="1871024"/>
    <lineage>
        <taxon>Bacteria</taxon>
        <taxon>Bacillati</taxon>
        <taxon>Bacillota</taxon>
        <taxon>Clostridia</taxon>
        <taxon>Eubacteriales</taxon>
        <taxon>Clostridiaceae</taxon>
        <taxon>Mordavella</taxon>
    </lineage>
</organism>
<evidence type="ECO:0000256" key="4">
    <source>
        <dbReference type="ARBA" id="ARBA00022989"/>
    </source>
</evidence>
<evidence type="ECO:0000256" key="1">
    <source>
        <dbReference type="ARBA" id="ARBA00004651"/>
    </source>
</evidence>
<dbReference type="EMBL" id="JACJKS010000001">
    <property type="protein sequence ID" value="MBM6947228.1"/>
    <property type="molecule type" value="Genomic_DNA"/>
</dbReference>
<dbReference type="PANTHER" id="PTHR35007">
    <property type="entry name" value="INTEGRAL MEMBRANE PROTEIN-RELATED"/>
    <property type="match status" value="1"/>
</dbReference>
<evidence type="ECO:0000313" key="10">
    <source>
        <dbReference type="Proteomes" id="UP000705508"/>
    </source>
</evidence>
<gene>
    <name evidence="9" type="ORF">H6A20_00935</name>
</gene>